<evidence type="ECO:0000313" key="11">
    <source>
        <dbReference type="EMBL" id="QES87428.1"/>
    </source>
</evidence>
<dbReference type="PIRSF" id="PIRSF005091">
    <property type="entry name" value="Mmb_sulf_HI1246"/>
    <property type="match status" value="1"/>
</dbReference>
<dbReference type="EMBL" id="CP044016">
    <property type="protein sequence ID" value="QES87428.1"/>
    <property type="molecule type" value="Genomic_DNA"/>
</dbReference>
<keyword evidence="2" id="KW-1003">Cell membrane</keyword>
<dbReference type="Gene3D" id="3.40.720.10">
    <property type="entry name" value="Alkaline Phosphatase, subunit A"/>
    <property type="match status" value="1"/>
</dbReference>
<dbReference type="InterPro" id="IPR000917">
    <property type="entry name" value="Sulfatase_N"/>
</dbReference>
<dbReference type="GO" id="GO:0016787">
    <property type="term" value="F:hydrolase activity"/>
    <property type="evidence" value="ECO:0007669"/>
    <property type="project" value="UniProtKB-KW"/>
</dbReference>
<feature type="binding site" evidence="8">
    <location>
        <position position="512"/>
    </location>
    <ligand>
        <name>Mn(2+)</name>
        <dbReference type="ChEBI" id="CHEBI:29035"/>
    </ligand>
</feature>
<dbReference type="SUPFAM" id="SSF53649">
    <property type="entry name" value="Alkaline phosphatase-like"/>
    <property type="match status" value="1"/>
</dbReference>
<dbReference type="InterPro" id="IPR012160">
    <property type="entry name" value="LtaS-like"/>
</dbReference>
<keyword evidence="4 9" id="KW-1133">Transmembrane helix</keyword>
<feature type="transmembrane region" description="Helical" evidence="9">
    <location>
        <begin position="142"/>
        <end position="162"/>
    </location>
</feature>
<keyword evidence="7" id="KW-0464">Manganese</keyword>
<dbReference type="PANTHER" id="PTHR47371:SF3">
    <property type="entry name" value="PHOSPHOGLYCEROL TRANSFERASE I"/>
    <property type="match status" value="1"/>
</dbReference>
<evidence type="ECO:0000256" key="7">
    <source>
        <dbReference type="PIRSR" id="PIRSR005091-2"/>
    </source>
</evidence>
<evidence type="ECO:0000259" key="10">
    <source>
        <dbReference type="Pfam" id="PF00884"/>
    </source>
</evidence>
<dbReference type="Gene3D" id="3.30.1120.80">
    <property type="match status" value="1"/>
</dbReference>
<keyword evidence="11" id="KW-0378">Hydrolase</keyword>
<dbReference type="Pfam" id="PF00884">
    <property type="entry name" value="Sulfatase"/>
    <property type="match status" value="1"/>
</dbReference>
<dbReference type="InterPro" id="IPR050448">
    <property type="entry name" value="OpgB/LTA_synthase_biosynth"/>
</dbReference>
<feature type="transmembrane region" description="Helical" evidence="9">
    <location>
        <begin position="12"/>
        <end position="36"/>
    </location>
</feature>
<dbReference type="GO" id="GO:0046872">
    <property type="term" value="F:metal ion binding"/>
    <property type="evidence" value="ECO:0007669"/>
    <property type="project" value="UniProtKB-KW"/>
</dbReference>
<keyword evidence="7" id="KW-0479">Metal-binding</keyword>
<dbReference type="InterPro" id="IPR017850">
    <property type="entry name" value="Alkaline_phosphatase_core_sf"/>
</dbReference>
<keyword evidence="12" id="KW-1185">Reference proteome</keyword>
<dbReference type="Proteomes" id="UP000292424">
    <property type="component" value="Chromosome"/>
</dbReference>
<evidence type="ECO:0000256" key="8">
    <source>
        <dbReference type="PIRSR" id="PIRSR005091-3"/>
    </source>
</evidence>
<evidence type="ECO:0000256" key="1">
    <source>
        <dbReference type="ARBA" id="ARBA00004651"/>
    </source>
</evidence>
<evidence type="ECO:0000256" key="3">
    <source>
        <dbReference type="ARBA" id="ARBA00022692"/>
    </source>
</evidence>
<name>A0A5P2FYH1_9BACT</name>
<dbReference type="AlphaFoldDB" id="A0A5P2FYH1"/>
<keyword evidence="5 9" id="KW-0472">Membrane</keyword>
<dbReference type="RefSeq" id="WP_131328305.1">
    <property type="nucleotide sequence ID" value="NZ_CP044016.1"/>
</dbReference>
<proteinExistence type="predicted"/>
<gene>
    <name evidence="11" type="ORF">E0W69_001700</name>
</gene>
<feature type="binding site" evidence="7">
    <location>
        <position position="460"/>
    </location>
    <ligand>
        <name>substrate</name>
    </ligand>
</feature>
<reference evidence="11 12" key="1">
    <citation type="submission" date="2019-09" db="EMBL/GenBank/DDBJ databases">
        <title>Complete genome sequence of Arachidicoccus sp. B3-10 isolated from apple orchard soil.</title>
        <authorList>
            <person name="Kim H.S."/>
            <person name="Han K.-I."/>
            <person name="Suh M.K."/>
            <person name="Lee K.C."/>
            <person name="Eom M.K."/>
            <person name="Kim J.-S."/>
            <person name="Kang S.W."/>
            <person name="Sin Y."/>
            <person name="Lee J.-S."/>
        </authorList>
    </citation>
    <scope>NUCLEOTIDE SEQUENCE [LARGE SCALE GENOMIC DNA]</scope>
    <source>
        <strain evidence="11 12">B3-10</strain>
    </source>
</reference>
<accession>A0A5P2FYH1</accession>
<keyword evidence="11" id="KW-0808">Transferase</keyword>
<evidence type="ECO:0000256" key="6">
    <source>
        <dbReference type="PIRSR" id="PIRSR005091-1"/>
    </source>
</evidence>
<sequence>MNIFYKKPQNRFALIWNFMFLMLFLSFIVRLLLMFYCWKKADLNVIEIFQVFLKGLFFDIGTASLFAIPGIIYFLLFPVKYIGSKVDKILVYTGVFLSLFILSFSFFAEFTFWDEFQSRFNFIAVDYLIYTYEVVNNINESYPLPLLIASMILMTLTMMWLLGKMKAFKITFAARPIFINKLIPFALISGIAILFMAFVPNRWAETVSNRYEQELTKNGIYSFFAAYRQNELSYDNFYISADEKKSLGLVRQSMQRKNVQFVNNEDITRFVKDSGTELHPNVIMITIESFSASFMQHFGNDKAITPFLDSLADRSVLFTNLYATGTRTVRGMEALTLAIPPTPGNSIVRRTDNGGLYTVGSVFQSKNYSRTFFYGGDGYFDNMNDYFSGNGFDIVDRGRTDLPGDELPTKRTMIPDELVHFKNAWGIDDEDLFDAVIQQADVQSKQWKPFYNFIMTTSNHKPYTYPTGKIDIPSGSGRDGAVKYTDYAIRKFIGKASQKSWFKNTVFVIVADHCASSAGKDAIDISKYHIPCMIYNLPDFNNMKINKLCSQIDIYPTLFHLLHWSYTSKFFGEDVLDNAFVPRALPGSYQELGYVVGQKMGILSPVKNFETYSISTDFEKEKKDAKADNNILPMNIAYYQTAYDLYKKGALKQ</sequence>
<feature type="transmembrane region" description="Helical" evidence="9">
    <location>
        <begin position="182"/>
        <end position="200"/>
    </location>
</feature>
<dbReference type="PANTHER" id="PTHR47371">
    <property type="entry name" value="LIPOTEICHOIC ACID SYNTHASE"/>
    <property type="match status" value="1"/>
</dbReference>
<evidence type="ECO:0000313" key="12">
    <source>
        <dbReference type="Proteomes" id="UP000292424"/>
    </source>
</evidence>
<dbReference type="GO" id="GO:0005886">
    <property type="term" value="C:plasma membrane"/>
    <property type="evidence" value="ECO:0007669"/>
    <property type="project" value="UniProtKB-SubCell"/>
</dbReference>
<dbReference type="KEGG" id="arac:E0W69_001700"/>
<feature type="transmembrane region" description="Helical" evidence="9">
    <location>
        <begin position="56"/>
        <end position="77"/>
    </location>
</feature>
<dbReference type="GO" id="GO:0016740">
    <property type="term" value="F:transferase activity"/>
    <property type="evidence" value="ECO:0007669"/>
    <property type="project" value="UniProtKB-KW"/>
</dbReference>
<dbReference type="CDD" id="cd16015">
    <property type="entry name" value="LTA_synthase"/>
    <property type="match status" value="1"/>
</dbReference>
<evidence type="ECO:0000256" key="4">
    <source>
        <dbReference type="ARBA" id="ARBA00022989"/>
    </source>
</evidence>
<feature type="transmembrane region" description="Helical" evidence="9">
    <location>
        <begin position="89"/>
        <end position="108"/>
    </location>
</feature>
<feature type="binding site" evidence="8">
    <location>
        <position position="328"/>
    </location>
    <ligand>
        <name>Mn(2+)</name>
        <dbReference type="ChEBI" id="CHEBI:29035"/>
    </ligand>
</feature>
<feature type="binding site" evidence="8">
    <location>
        <position position="288"/>
    </location>
    <ligand>
        <name>Mn(2+)</name>
        <dbReference type="ChEBI" id="CHEBI:29035"/>
    </ligand>
</feature>
<protein>
    <submittedName>
        <fullName evidence="11">Sulfatase-like hydrolase/transferase</fullName>
    </submittedName>
</protein>
<feature type="binding site" evidence="8">
    <location>
        <position position="513"/>
    </location>
    <ligand>
        <name>Mn(2+)</name>
        <dbReference type="ChEBI" id="CHEBI:29035"/>
    </ligand>
</feature>
<dbReference type="OrthoDB" id="9777768at2"/>
<comment type="subcellular location">
    <subcellularLocation>
        <location evidence="1">Cell membrane</location>
        <topology evidence="1">Multi-pass membrane protein</topology>
    </subcellularLocation>
</comment>
<feature type="active site" evidence="6">
    <location>
        <position position="328"/>
    </location>
</feature>
<organism evidence="11 12">
    <name type="scientific">Rhizosphaericola mali</name>
    <dbReference type="NCBI Taxonomy" id="2545455"/>
    <lineage>
        <taxon>Bacteria</taxon>
        <taxon>Pseudomonadati</taxon>
        <taxon>Bacteroidota</taxon>
        <taxon>Chitinophagia</taxon>
        <taxon>Chitinophagales</taxon>
        <taxon>Chitinophagaceae</taxon>
        <taxon>Rhizosphaericola</taxon>
    </lineage>
</organism>
<evidence type="ECO:0000256" key="5">
    <source>
        <dbReference type="ARBA" id="ARBA00023136"/>
    </source>
</evidence>
<feature type="domain" description="Sulfatase N-terminal" evidence="10">
    <location>
        <begin position="280"/>
        <end position="562"/>
    </location>
</feature>
<keyword evidence="3 9" id="KW-0812">Transmembrane</keyword>
<evidence type="ECO:0000256" key="9">
    <source>
        <dbReference type="SAM" id="Phobius"/>
    </source>
</evidence>
<evidence type="ECO:0000256" key="2">
    <source>
        <dbReference type="ARBA" id="ARBA00022475"/>
    </source>
</evidence>